<dbReference type="EMBL" id="DSFP01000027">
    <property type="protein sequence ID" value="HEW45454.1"/>
    <property type="molecule type" value="Genomic_DNA"/>
</dbReference>
<evidence type="ECO:0000256" key="2">
    <source>
        <dbReference type="ARBA" id="ARBA00044954"/>
    </source>
</evidence>
<accession>A0A7C2V2V3</accession>
<comment type="caution">
    <text evidence="3">The sequence shown here is derived from an EMBL/GenBank/DDBJ whole genome shotgun (WGS) entry which is preliminary data.</text>
</comment>
<comment type="similarity">
    <text evidence="2">Belongs to the UPF0437 family.</text>
</comment>
<dbReference type="AlphaFoldDB" id="A0A7C2V2V3"/>
<evidence type="ECO:0000313" key="3">
    <source>
        <dbReference type="EMBL" id="HEW45454.1"/>
    </source>
</evidence>
<gene>
    <name evidence="3" type="ORF">ENO47_02110</name>
</gene>
<organism evidence="3">
    <name type="scientific">Hydrogenobacter sp</name>
    <dbReference type="NCBI Taxonomy" id="2152829"/>
    <lineage>
        <taxon>Bacteria</taxon>
        <taxon>Pseudomonadati</taxon>
        <taxon>Aquificota</taxon>
        <taxon>Aquificia</taxon>
        <taxon>Aquificales</taxon>
        <taxon>Aquificaceae</taxon>
        <taxon>Hydrogenobacter</taxon>
    </lineage>
</organism>
<sequence length="104" mass="12091">MCTSKVVFKNDCIGACEKGADVEVQRAVCHTDEERYRSLSLEELKEEVKKLRMMAINTATKLHDLAEEGLPEKWEEIPKVAEEAYRVHRSYYTAKRILEERTKS</sequence>
<evidence type="ECO:0000256" key="1">
    <source>
        <dbReference type="ARBA" id="ARBA00023231"/>
    </source>
</evidence>
<protein>
    <submittedName>
        <fullName evidence="3">Uncharacterized protein</fullName>
    </submittedName>
</protein>
<name>A0A7C2V2V3_9AQUI</name>
<dbReference type="Pfam" id="PF05082">
    <property type="entry name" value="Rop-like"/>
    <property type="match status" value="1"/>
</dbReference>
<proteinExistence type="inferred from homology"/>
<dbReference type="InterPro" id="IPR007774">
    <property type="entry name" value="Put_N_fixation"/>
</dbReference>
<reference evidence="3" key="1">
    <citation type="journal article" date="2020" name="mSystems">
        <title>Genome- and Community-Level Interaction Insights into Carbon Utilization and Element Cycling Functions of Hydrothermarchaeota in Hydrothermal Sediment.</title>
        <authorList>
            <person name="Zhou Z."/>
            <person name="Liu Y."/>
            <person name="Xu W."/>
            <person name="Pan J."/>
            <person name="Luo Z.H."/>
            <person name="Li M."/>
        </authorList>
    </citation>
    <scope>NUCLEOTIDE SEQUENCE [LARGE SCALE GENOMIC DNA]</scope>
    <source>
        <strain evidence="3">SpSt-132</strain>
    </source>
</reference>
<keyword evidence="1" id="KW-0535">Nitrogen fixation</keyword>
<dbReference type="Gene3D" id="1.10.287.660">
    <property type="entry name" value="Helix hairpin bin"/>
    <property type="match status" value="1"/>
</dbReference>
<dbReference type="InterPro" id="IPR029012">
    <property type="entry name" value="Helix_hairpin_bin_sf"/>
</dbReference>